<feature type="active site" description="Proton donor" evidence="2">
    <location>
        <position position="131"/>
    </location>
</feature>
<name>A0A853DFE6_9MICO</name>
<gene>
    <name evidence="4" type="ORF">HNR15_003195</name>
</gene>
<dbReference type="GO" id="GO:0000271">
    <property type="term" value="P:polysaccharide biosynthetic process"/>
    <property type="evidence" value="ECO:0007669"/>
    <property type="project" value="TreeGrafter"/>
</dbReference>
<dbReference type="UniPathway" id="UPA00124"/>
<comment type="subunit">
    <text evidence="3">Homodimer.</text>
</comment>
<protein>
    <recommendedName>
        <fullName evidence="3">dTDP-4-dehydrorhamnose 3,5-epimerase</fullName>
        <ecNumber evidence="3">5.1.3.13</ecNumber>
    </recommendedName>
    <alternativeName>
        <fullName evidence="3">Thymidine diphospho-4-keto-rhamnose 3,5-epimerase</fullName>
    </alternativeName>
</protein>
<evidence type="ECO:0000256" key="2">
    <source>
        <dbReference type="PIRSR" id="PIRSR600888-1"/>
    </source>
</evidence>
<dbReference type="EMBL" id="JACCFW010000001">
    <property type="protein sequence ID" value="NYJ76232.1"/>
    <property type="molecule type" value="Genomic_DNA"/>
</dbReference>
<dbReference type="InterPro" id="IPR014710">
    <property type="entry name" value="RmlC-like_jellyroll"/>
</dbReference>
<comment type="pathway">
    <text evidence="3">Carbohydrate biosynthesis; dTDP-L-rhamnose biosynthesis.</text>
</comment>
<dbReference type="RefSeq" id="WP_179483312.1">
    <property type="nucleotide sequence ID" value="NZ_JACCFW010000001.1"/>
</dbReference>
<dbReference type="AlphaFoldDB" id="A0A853DFE6"/>
<sequence length="186" mass="20411">MRVTSFDLPGPVLFTPEPHFDARGFFTRTFDAQVAAEHGLDPTAFIQDSQSRSSRGVVRGMHGRSGAGEGKLVRCAHGAILDVLVDIRTGSATFGEQVSIRLDDQTFAHLYVPPGFLHGFQVLGEVADVCYRIDRAHDPSEDLAVRYDDPELAIDWPVPVGTMSERDLSAGTFAALQILLKTRERD</sequence>
<dbReference type="Gene3D" id="2.60.120.10">
    <property type="entry name" value="Jelly Rolls"/>
    <property type="match status" value="1"/>
</dbReference>
<keyword evidence="3 4" id="KW-0413">Isomerase</keyword>
<dbReference type="PANTHER" id="PTHR21047">
    <property type="entry name" value="DTDP-6-DEOXY-D-GLUCOSE-3,5 EPIMERASE"/>
    <property type="match status" value="1"/>
</dbReference>
<evidence type="ECO:0000256" key="1">
    <source>
        <dbReference type="ARBA" id="ARBA00010154"/>
    </source>
</evidence>
<keyword evidence="5" id="KW-1185">Reference proteome</keyword>
<dbReference type="InterPro" id="IPR011051">
    <property type="entry name" value="RmlC_Cupin_sf"/>
</dbReference>
<dbReference type="InterPro" id="IPR000888">
    <property type="entry name" value="RmlC-like"/>
</dbReference>
<dbReference type="GO" id="GO:0008830">
    <property type="term" value="F:dTDP-4-dehydrorhamnose 3,5-epimerase activity"/>
    <property type="evidence" value="ECO:0007669"/>
    <property type="project" value="UniProtKB-UniRule"/>
</dbReference>
<dbReference type="NCBIfam" id="TIGR01221">
    <property type="entry name" value="rmlC"/>
    <property type="match status" value="1"/>
</dbReference>
<dbReference type="CDD" id="cd00438">
    <property type="entry name" value="cupin_RmlC"/>
    <property type="match status" value="1"/>
</dbReference>
<feature type="active site" description="Proton acceptor" evidence="2">
    <location>
        <position position="62"/>
    </location>
</feature>
<comment type="function">
    <text evidence="3">Catalyzes the epimerization of the C3' and C5'positions of dTDP-6-deoxy-D-xylo-4-hexulose, forming dTDP-6-deoxy-L-lyxo-4-hexulose.</text>
</comment>
<comment type="catalytic activity">
    <reaction evidence="3">
        <text>dTDP-4-dehydro-6-deoxy-alpha-D-glucose = dTDP-4-dehydro-beta-L-rhamnose</text>
        <dbReference type="Rhea" id="RHEA:16969"/>
        <dbReference type="ChEBI" id="CHEBI:57649"/>
        <dbReference type="ChEBI" id="CHEBI:62830"/>
        <dbReference type="EC" id="5.1.3.13"/>
    </reaction>
</comment>
<dbReference type="Proteomes" id="UP000571817">
    <property type="component" value="Unassembled WGS sequence"/>
</dbReference>
<dbReference type="PANTHER" id="PTHR21047:SF2">
    <property type="entry name" value="THYMIDINE DIPHOSPHO-4-KETO-RHAMNOSE 3,5-EPIMERASE"/>
    <property type="match status" value="1"/>
</dbReference>
<evidence type="ECO:0000256" key="3">
    <source>
        <dbReference type="RuleBase" id="RU364069"/>
    </source>
</evidence>
<organism evidence="4 5">
    <name type="scientific">Allobranchiibius huperziae</name>
    <dbReference type="NCBI Taxonomy" id="1874116"/>
    <lineage>
        <taxon>Bacteria</taxon>
        <taxon>Bacillati</taxon>
        <taxon>Actinomycetota</taxon>
        <taxon>Actinomycetes</taxon>
        <taxon>Micrococcales</taxon>
        <taxon>Dermacoccaceae</taxon>
        <taxon>Allobranchiibius</taxon>
    </lineage>
</organism>
<evidence type="ECO:0000313" key="4">
    <source>
        <dbReference type="EMBL" id="NYJ76232.1"/>
    </source>
</evidence>
<comment type="caution">
    <text evidence="4">The sequence shown here is derived from an EMBL/GenBank/DDBJ whole genome shotgun (WGS) entry which is preliminary data.</text>
</comment>
<evidence type="ECO:0000313" key="5">
    <source>
        <dbReference type="Proteomes" id="UP000571817"/>
    </source>
</evidence>
<dbReference type="Pfam" id="PF00908">
    <property type="entry name" value="dTDP_sugar_isom"/>
    <property type="match status" value="1"/>
</dbReference>
<proteinExistence type="inferred from homology"/>
<dbReference type="SUPFAM" id="SSF51182">
    <property type="entry name" value="RmlC-like cupins"/>
    <property type="match status" value="1"/>
</dbReference>
<dbReference type="GO" id="GO:0005829">
    <property type="term" value="C:cytosol"/>
    <property type="evidence" value="ECO:0007669"/>
    <property type="project" value="TreeGrafter"/>
</dbReference>
<dbReference type="EC" id="5.1.3.13" evidence="3"/>
<dbReference type="GO" id="GO:0019305">
    <property type="term" value="P:dTDP-rhamnose biosynthetic process"/>
    <property type="evidence" value="ECO:0007669"/>
    <property type="project" value="UniProtKB-UniRule"/>
</dbReference>
<accession>A0A853DFE6</accession>
<reference evidence="4 5" key="1">
    <citation type="submission" date="2020-07" db="EMBL/GenBank/DDBJ databases">
        <title>Sequencing the genomes of 1000 actinobacteria strains.</title>
        <authorList>
            <person name="Klenk H.-P."/>
        </authorList>
    </citation>
    <scope>NUCLEOTIDE SEQUENCE [LARGE SCALE GENOMIC DNA]</scope>
    <source>
        <strain evidence="4 5">DSM 29531</strain>
    </source>
</reference>
<comment type="similarity">
    <text evidence="1 3">Belongs to the dTDP-4-dehydrorhamnose 3,5-epimerase family.</text>
</comment>